<reference evidence="5 6" key="1">
    <citation type="submission" date="2018-08" db="EMBL/GenBank/DDBJ databases">
        <authorList>
            <person name="Laetsch R D."/>
            <person name="Stevens L."/>
            <person name="Kumar S."/>
            <person name="Blaxter L. M."/>
        </authorList>
    </citation>
    <scope>NUCLEOTIDE SEQUENCE [LARGE SCALE GENOMIC DNA]</scope>
</reference>
<dbReference type="SMART" id="SM00385">
    <property type="entry name" value="CYCLIN"/>
    <property type="match status" value="2"/>
</dbReference>
<dbReference type="AlphaFoldDB" id="A0A3P6T3T0"/>
<comment type="similarity">
    <text evidence="2">Belongs to the cyclin family.</text>
</comment>
<evidence type="ECO:0000313" key="6">
    <source>
        <dbReference type="Proteomes" id="UP000277928"/>
    </source>
</evidence>
<accession>A0A3P6T3T0</accession>
<evidence type="ECO:0000259" key="4">
    <source>
        <dbReference type="SMART" id="SM01332"/>
    </source>
</evidence>
<keyword evidence="1 2" id="KW-0195">Cyclin</keyword>
<dbReference type="Gene3D" id="1.10.472.10">
    <property type="entry name" value="Cyclin-like"/>
    <property type="match status" value="2"/>
</dbReference>
<dbReference type="InterPro" id="IPR036915">
    <property type="entry name" value="Cyclin-like_sf"/>
</dbReference>
<dbReference type="Pfam" id="PF00134">
    <property type="entry name" value="Cyclin_N"/>
    <property type="match status" value="1"/>
</dbReference>
<dbReference type="PANTHER" id="PTHR10177">
    <property type="entry name" value="CYCLINS"/>
    <property type="match status" value="1"/>
</dbReference>
<dbReference type="InterPro" id="IPR004367">
    <property type="entry name" value="Cyclin_C-dom"/>
</dbReference>
<dbReference type="InterPro" id="IPR006671">
    <property type="entry name" value="Cyclin_N"/>
</dbReference>
<dbReference type="OMA" id="IQNFVYM"/>
<dbReference type="EMBL" id="UYRX01000202">
    <property type="protein sequence ID" value="VDK77313.1"/>
    <property type="molecule type" value="Genomic_DNA"/>
</dbReference>
<feature type="domain" description="Cyclin-like" evidence="3">
    <location>
        <begin position="313"/>
        <end position="394"/>
    </location>
</feature>
<organism evidence="5 6">
    <name type="scientific">Litomosoides sigmodontis</name>
    <name type="common">Filarial nematode worm</name>
    <dbReference type="NCBI Taxonomy" id="42156"/>
    <lineage>
        <taxon>Eukaryota</taxon>
        <taxon>Metazoa</taxon>
        <taxon>Ecdysozoa</taxon>
        <taxon>Nematoda</taxon>
        <taxon>Chromadorea</taxon>
        <taxon>Rhabditida</taxon>
        <taxon>Spirurina</taxon>
        <taxon>Spiruromorpha</taxon>
        <taxon>Filarioidea</taxon>
        <taxon>Onchocercidae</taxon>
        <taxon>Litomosoides</taxon>
    </lineage>
</organism>
<dbReference type="STRING" id="42156.A0A3P6T3T0"/>
<keyword evidence="6" id="KW-1185">Reference proteome</keyword>
<evidence type="ECO:0000313" key="5">
    <source>
        <dbReference type="EMBL" id="VDK77313.1"/>
    </source>
</evidence>
<dbReference type="InterPro" id="IPR039361">
    <property type="entry name" value="Cyclin"/>
</dbReference>
<dbReference type="Pfam" id="PF02984">
    <property type="entry name" value="Cyclin_C"/>
    <property type="match status" value="1"/>
</dbReference>
<evidence type="ECO:0000259" key="3">
    <source>
        <dbReference type="SMART" id="SM00385"/>
    </source>
</evidence>
<feature type="domain" description="Cyclin C-terminal" evidence="4">
    <location>
        <begin position="309"/>
        <end position="429"/>
    </location>
</feature>
<dbReference type="Proteomes" id="UP000277928">
    <property type="component" value="Unassembled WGS sequence"/>
</dbReference>
<sequence>MLWCKKANQYGSLISGVSDCGGLLTVLNFTTNTELQLSTRLLIIGSFYRSFALMCFTQERRRHINMLPANSKRNINPTYSDAKNALPKKNKRTGLADLSNAISSTLHISSNDGEDIEKPRRVQPVVRAKSEERKSFRVSDSKYKFSSELYKRLDLTIWIDPCPEFDYDATNLGDPFQVPEYAMDIFSYYHDRELTFRPFDYLCRHPQLKKIRRAKVIDWFVRCQEDFEVNHEVLYHTVKLFDLYMCATRNMEQFDYIGAAAMIVASKLDQQNPPLPDDFINLPLSHRSRTVNSYERKILVALNCDVNFPLSYRFLRRYSRTAGLDMQTLTLARYVLETSLLFYEFICVPDSLMAAAALLLSMRMIRAGEWSIKLIKYSGYKLEHIEPLMWRLNHMMRMRSKVYPACISIEEKYSHPIFYNAAGTQLLPDRRPRNEPVGPPVGLGFESVELA</sequence>
<feature type="domain" description="Cyclin-like" evidence="3">
    <location>
        <begin position="218"/>
        <end position="300"/>
    </location>
</feature>
<dbReference type="OrthoDB" id="5590282at2759"/>
<evidence type="ECO:0000256" key="2">
    <source>
        <dbReference type="RuleBase" id="RU000383"/>
    </source>
</evidence>
<dbReference type="SMART" id="SM01332">
    <property type="entry name" value="Cyclin_C"/>
    <property type="match status" value="1"/>
</dbReference>
<evidence type="ECO:0000256" key="1">
    <source>
        <dbReference type="ARBA" id="ARBA00023127"/>
    </source>
</evidence>
<gene>
    <name evidence="5" type="ORF">NLS_LOCUS3613</name>
</gene>
<dbReference type="InterPro" id="IPR013763">
    <property type="entry name" value="Cyclin-like_dom"/>
</dbReference>
<name>A0A3P6T3T0_LITSI</name>
<dbReference type="SUPFAM" id="SSF47954">
    <property type="entry name" value="Cyclin-like"/>
    <property type="match status" value="2"/>
</dbReference>
<proteinExistence type="inferred from homology"/>
<protein>
    <submittedName>
        <fullName evidence="5">Uncharacterized protein</fullName>
    </submittedName>
</protein>